<dbReference type="AlphaFoldDB" id="A0A445AGB0"/>
<dbReference type="Proteomes" id="UP000289738">
    <property type="component" value="Chromosome B02"/>
</dbReference>
<organism evidence="1 2">
    <name type="scientific">Arachis hypogaea</name>
    <name type="common">Peanut</name>
    <dbReference type="NCBI Taxonomy" id="3818"/>
    <lineage>
        <taxon>Eukaryota</taxon>
        <taxon>Viridiplantae</taxon>
        <taxon>Streptophyta</taxon>
        <taxon>Embryophyta</taxon>
        <taxon>Tracheophyta</taxon>
        <taxon>Spermatophyta</taxon>
        <taxon>Magnoliopsida</taxon>
        <taxon>eudicotyledons</taxon>
        <taxon>Gunneridae</taxon>
        <taxon>Pentapetalae</taxon>
        <taxon>rosids</taxon>
        <taxon>fabids</taxon>
        <taxon>Fabales</taxon>
        <taxon>Fabaceae</taxon>
        <taxon>Papilionoideae</taxon>
        <taxon>50 kb inversion clade</taxon>
        <taxon>dalbergioids sensu lato</taxon>
        <taxon>Dalbergieae</taxon>
        <taxon>Pterocarpus clade</taxon>
        <taxon>Arachis</taxon>
    </lineage>
</organism>
<protein>
    <submittedName>
        <fullName evidence="1">Uncharacterized protein</fullName>
    </submittedName>
</protein>
<reference evidence="1 2" key="1">
    <citation type="submission" date="2019-01" db="EMBL/GenBank/DDBJ databases">
        <title>Sequencing of cultivated peanut Arachis hypogaea provides insights into genome evolution and oil improvement.</title>
        <authorList>
            <person name="Chen X."/>
        </authorList>
    </citation>
    <scope>NUCLEOTIDE SEQUENCE [LARGE SCALE GENOMIC DNA]</scope>
    <source>
        <strain evidence="2">cv. Fuhuasheng</strain>
        <tissue evidence="1">Leaves</tissue>
    </source>
</reference>
<dbReference type="EMBL" id="SDMP01000012">
    <property type="protein sequence ID" value="RYR25471.1"/>
    <property type="molecule type" value="Genomic_DNA"/>
</dbReference>
<name>A0A445AGB0_ARAHY</name>
<evidence type="ECO:0000313" key="1">
    <source>
        <dbReference type="EMBL" id="RYR25471.1"/>
    </source>
</evidence>
<keyword evidence="2" id="KW-1185">Reference proteome</keyword>
<evidence type="ECO:0000313" key="2">
    <source>
        <dbReference type="Proteomes" id="UP000289738"/>
    </source>
</evidence>
<gene>
    <name evidence="1" type="ORF">Ahy_B02g059259</name>
</gene>
<comment type="caution">
    <text evidence="1">The sequence shown here is derived from an EMBL/GenBank/DDBJ whole genome shotgun (WGS) entry which is preliminary data.</text>
</comment>
<proteinExistence type="predicted"/>
<accession>A0A445AGB0</accession>
<sequence length="79" mass="9529">MAISEASQLCVRFIFRNRMHRFWFRMFMFKERSLWCLRVRTEKSLKGFCFGALWIFVQALCLGWLGFVRTIRSVCCTFG</sequence>